<gene>
    <name evidence="2" type="ORF">DT603_04375</name>
</gene>
<evidence type="ECO:0000256" key="1">
    <source>
        <dbReference type="SAM" id="MobiDB-lite"/>
    </source>
</evidence>
<dbReference type="InterPro" id="IPR007922">
    <property type="entry name" value="DciA-like"/>
</dbReference>
<protein>
    <submittedName>
        <fullName evidence="2">DUF721 domain-containing protein</fullName>
    </submittedName>
</protein>
<sequence>MSDSKSQPRRASSPQPALQAAMTDAATDPIRRAMRLEALEQLLRPCLPPALAPHCRLGNVTGGKLVFIVDSAVWHAKLRLAAPELINLARSVGFAATEVVAKTTTAPFQRPQPAGLAVKPLSEASRIALKAALAALEDPVSTESDGGVKPLPEHRRGRTKR</sequence>
<organism evidence="2 3">
    <name type="scientific">Pseudoxanthomonas gei</name>
    <dbReference type="NCBI Taxonomy" id="1383030"/>
    <lineage>
        <taxon>Bacteria</taxon>
        <taxon>Pseudomonadati</taxon>
        <taxon>Pseudomonadota</taxon>
        <taxon>Gammaproteobacteria</taxon>
        <taxon>Lysobacterales</taxon>
        <taxon>Lysobacteraceae</taxon>
        <taxon>Pseudoxanthomonas</taxon>
    </lineage>
</organism>
<name>A0ABX0A986_9GAMM</name>
<dbReference type="EMBL" id="QOVG01000002">
    <property type="protein sequence ID" value="NDK38075.1"/>
    <property type="molecule type" value="Genomic_DNA"/>
</dbReference>
<evidence type="ECO:0000313" key="2">
    <source>
        <dbReference type="EMBL" id="NDK38075.1"/>
    </source>
</evidence>
<dbReference type="Proteomes" id="UP001429354">
    <property type="component" value="Unassembled WGS sequence"/>
</dbReference>
<feature type="compositionally biased region" description="Polar residues" evidence="1">
    <location>
        <begin position="1"/>
        <end position="16"/>
    </location>
</feature>
<proteinExistence type="predicted"/>
<feature type="region of interest" description="Disordered" evidence="1">
    <location>
        <begin position="137"/>
        <end position="161"/>
    </location>
</feature>
<reference evidence="2 3" key="1">
    <citation type="submission" date="2018-07" db="EMBL/GenBank/DDBJ databases">
        <title>Whole genome Sequencing of Pseudoxanthomonas gei KCTC 32298 (T).</title>
        <authorList>
            <person name="Kumar S."/>
            <person name="Bansal K."/>
            <person name="Kaur A."/>
            <person name="Patil P."/>
            <person name="Sharma S."/>
            <person name="Patil P.B."/>
        </authorList>
    </citation>
    <scope>NUCLEOTIDE SEQUENCE [LARGE SCALE GENOMIC DNA]</scope>
    <source>
        <strain evidence="2 3">KCTC 32298</strain>
    </source>
</reference>
<keyword evidence="3" id="KW-1185">Reference proteome</keyword>
<accession>A0ABX0A986</accession>
<feature type="region of interest" description="Disordered" evidence="1">
    <location>
        <begin position="1"/>
        <end position="24"/>
    </location>
</feature>
<dbReference type="Pfam" id="PF05258">
    <property type="entry name" value="DciA"/>
    <property type="match status" value="1"/>
</dbReference>
<dbReference type="RefSeq" id="WP_162348629.1">
    <property type="nucleotide sequence ID" value="NZ_QOVG01000002.1"/>
</dbReference>
<evidence type="ECO:0000313" key="3">
    <source>
        <dbReference type="Proteomes" id="UP001429354"/>
    </source>
</evidence>
<comment type="caution">
    <text evidence="2">The sequence shown here is derived from an EMBL/GenBank/DDBJ whole genome shotgun (WGS) entry which is preliminary data.</text>
</comment>